<dbReference type="RefSeq" id="XP_018246431.1">
    <property type="nucleotide sequence ID" value="XM_018400292.1"/>
</dbReference>
<dbReference type="KEGG" id="fox:FOXG_20024"/>
<organism evidence="1 2">
    <name type="scientific">Fusarium oxysporum f. sp. lycopersici (strain 4287 / CBS 123668 / FGSC 9935 / NRRL 34936)</name>
    <name type="common">Fusarium vascular wilt of tomato</name>
    <dbReference type="NCBI Taxonomy" id="426428"/>
    <lineage>
        <taxon>Eukaryota</taxon>
        <taxon>Fungi</taxon>
        <taxon>Dikarya</taxon>
        <taxon>Ascomycota</taxon>
        <taxon>Pezizomycotina</taxon>
        <taxon>Sordariomycetes</taxon>
        <taxon>Hypocreomycetidae</taxon>
        <taxon>Hypocreales</taxon>
        <taxon>Nectriaceae</taxon>
        <taxon>Fusarium</taxon>
        <taxon>Fusarium oxysporum species complex</taxon>
    </lineage>
</organism>
<dbReference type="Proteomes" id="UP000009097">
    <property type="component" value="Unassembled WGS sequence"/>
</dbReference>
<evidence type="ECO:0000313" key="2">
    <source>
        <dbReference type="Proteomes" id="UP000009097"/>
    </source>
</evidence>
<name>A0A0J9VBS9_FUSO4</name>
<dbReference type="RefSeq" id="XP_018246430.1">
    <property type="nucleotide sequence ID" value="XM_018400291.1"/>
</dbReference>
<dbReference type="EMBL" id="DS231706">
    <property type="protein sequence ID" value="KNB08387.1"/>
    <property type="molecule type" value="Genomic_DNA"/>
</dbReference>
<sequence>MAVLQDCTPFQRYESQVYVAHNPENSRLSVVGSEPVLKCNSQSPKQPIWRRLKHARHSSTCTNTPVDDQTEREERRFLYGNNIGSPRGTTGETCCPKTWRTTFLPVA</sequence>
<protein>
    <submittedName>
        <fullName evidence="1">Uncharacterized protein</fullName>
    </submittedName>
</protein>
<dbReference type="AlphaFoldDB" id="A0A0J9VBS9"/>
<dbReference type="EMBL" id="DS231706">
    <property type="protein sequence ID" value="KNB08386.1"/>
    <property type="molecule type" value="Genomic_DNA"/>
</dbReference>
<gene>
    <name evidence="1" type="ORF">FOXG_20024</name>
</gene>
<reference evidence="1" key="1">
    <citation type="submission" date="2007-04" db="EMBL/GenBank/DDBJ databases">
        <authorList>
            <consortium name="The Broad Institute Genome Sequencing Platform"/>
            <person name="Birren B."/>
            <person name="Lander E."/>
            <person name="Galagan J."/>
            <person name="Nusbaum C."/>
            <person name="Devon K."/>
            <person name="Ma L.-J."/>
            <person name="Jaffe D."/>
            <person name="Butler J."/>
            <person name="Alvarez P."/>
            <person name="Gnerre S."/>
            <person name="Grabherr M."/>
            <person name="Kleber M."/>
            <person name="Mauceli E."/>
            <person name="Brockman W."/>
            <person name="MacCallum I.A."/>
            <person name="Young S."/>
            <person name="LaButti K."/>
            <person name="DeCaprio D."/>
            <person name="Crawford M."/>
            <person name="Koehrsen M."/>
            <person name="Engels R."/>
            <person name="Montgomery P."/>
            <person name="Pearson M."/>
            <person name="Howarth C."/>
            <person name="Larson L."/>
            <person name="White J."/>
            <person name="O'Leary S."/>
            <person name="Kodira C."/>
            <person name="Zeng Q."/>
            <person name="Yandava C."/>
            <person name="Alvarado L."/>
            <person name="Kistler C."/>
            <person name="Shim W.-B."/>
            <person name="Kang S."/>
            <person name="Woloshuk C."/>
        </authorList>
    </citation>
    <scope>NUCLEOTIDE SEQUENCE</scope>
    <source>
        <strain evidence="1">4287</strain>
    </source>
</reference>
<evidence type="ECO:0000313" key="1">
    <source>
        <dbReference type="EMBL" id="KNB08386.1"/>
    </source>
</evidence>
<dbReference type="EMBL" id="DS231706">
    <property type="protein sequence ID" value="KNB08385.1"/>
    <property type="molecule type" value="Genomic_DNA"/>
</dbReference>
<proteinExistence type="predicted"/>
<dbReference type="RefSeq" id="XP_018246432.1">
    <property type="nucleotide sequence ID" value="XM_018400293.1"/>
</dbReference>
<dbReference type="GeneID" id="28960730"/>
<accession>A0A0J9VBS9</accession>
<dbReference type="VEuPathDB" id="FungiDB:FOXG_20024"/>
<reference evidence="1" key="2">
    <citation type="journal article" date="2010" name="Nature">
        <title>Comparative genomics reveals mobile pathogenicity chromosomes in Fusarium.</title>
        <authorList>
            <person name="Ma L.J."/>
            <person name="van der Does H.C."/>
            <person name="Borkovich K.A."/>
            <person name="Coleman J.J."/>
            <person name="Daboussi M.J."/>
            <person name="Di Pietro A."/>
            <person name="Dufresne M."/>
            <person name="Freitag M."/>
            <person name="Grabherr M."/>
            <person name="Henrissat B."/>
            <person name="Houterman P.M."/>
            <person name="Kang S."/>
            <person name="Shim W.B."/>
            <person name="Woloshuk C."/>
            <person name="Xie X."/>
            <person name="Xu J.R."/>
            <person name="Antoniw J."/>
            <person name="Baker S.E."/>
            <person name="Bluhm B.H."/>
            <person name="Breakspear A."/>
            <person name="Brown D.W."/>
            <person name="Butchko R.A."/>
            <person name="Chapman S."/>
            <person name="Coulson R."/>
            <person name="Coutinho P.M."/>
            <person name="Danchin E.G."/>
            <person name="Diener A."/>
            <person name="Gale L.R."/>
            <person name="Gardiner D.M."/>
            <person name="Goff S."/>
            <person name="Hammond-Kosack K.E."/>
            <person name="Hilburn K."/>
            <person name="Hua-Van A."/>
            <person name="Jonkers W."/>
            <person name="Kazan K."/>
            <person name="Kodira C.D."/>
            <person name="Koehrsen M."/>
            <person name="Kumar L."/>
            <person name="Lee Y.H."/>
            <person name="Li L."/>
            <person name="Manners J.M."/>
            <person name="Miranda-Saavedra D."/>
            <person name="Mukherjee M."/>
            <person name="Park G."/>
            <person name="Park J."/>
            <person name="Park S.Y."/>
            <person name="Proctor R.H."/>
            <person name="Regev A."/>
            <person name="Ruiz-Roldan M.C."/>
            <person name="Sain D."/>
            <person name="Sakthikumar S."/>
            <person name="Sykes S."/>
            <person name="Schwartz D.C."/>
            <person name="Turgeon B.G."/>
            <person name="Wapinski I."/>
            <person name="Yoder O."/>
            <person name="Young S."/>
            <person name="Zeng Q."/>
            <person name="Zhou S."/>
            <person name="Galagan J."/>
            <person name="Cuomo C.A."/>
            <person name="Kistler H.C."/>
            <person name="Rep M."/>
        </authorList>
    </citation>
    <scope>NUCLEOTIDE SEQUENCE [LARGE SCALE GENOMIC DNA]</scope>
    <source>
        <strain evidence="1">4287</strain>
    </source>
</reference>